<accession>A0A7C9DIP0</accession>
<reference evidence="2" key="2">
    <citation type="submission" date="2020-07" db="EMBL/GenBank/DDBJ databases">
        <authorList>
            <person name="Vera ALvarez R."/>
            <person name="Arias-Moreno D.M."/>
            <person name="Jimenez-Jacinto V."/>
            <person name="Jimenez-Bremont J.F."/>
            <person name="Swaminathan K."/>
            <person name="Moose S.P."/>
            <person name="Guerrero-Gonzalez M.L."/>
            <person name="Marino-Ramirez L."/>
            <person name="Landsman D."/>
            <person name="Rodriguez-Kessler M."/>
            <person name="Delgado-Sanchez P."/>
        </authorList>
    </citation>
    <scope>NUCLEOTIDE SEQUENCE</scope>
    <source>
        <tissue evidence="2">Cladode</tissue>
    </source>
</reference>
<name>A0A7C9DIP0_OPUST</name>
<feature type="region of interest" description="Disordered" evidence="1">
    <location>
        <begin position="74"/>
        <end position="102"/>
    </location>
</feature>
<protein>
    <submittedName>
        <fullName evidence="2">Uncharacterized protein</fullName>
    </submittedName>
</protein>
<evidence type="ECO:0000256" key="1">
    <source>
        <dbReference type="SAM" id="MobiDB-lite"/>
    </source>
</evidence>
<dbReference type="AlphaFoldDB" id="A0A7C9DIP0"/>
<organism evidence="2">
    <name type="scientific">Opuntia streptacantha</name>
    <name type="common">Prickly pear cactus</name>
    <name type="synonym">Opuntia cardona</name>
    <dbReference type="NCBI Taxonomy" id="393608"/>
    <lineage>
        <taxon>Eukaryota</taxon>
        <taxon>Viridiplantae</taxon>
        <taxon>Streptophyta</taxon>
        <taxon>Embryophyta</taxon>
        <taxon>Tracheophyta</taxon>
        <taxon>Spermatophyta</taxon>
        <taxon>Magnoliopsida</taxon>
        <taxon>eudicotyledons</taxon>
        <taxon>Gunneridae</taxon>
        <taxon>Pentapetalae</taxon>
        <taxon>Caryophyllales</taxon>
        <taxon>Cactineae</taxon>
        <taxon>Cactaceae</taxon>
        <taxon>Opuntioideae</taxon>
        <taxon>Opuntia</taxon>
    </lineage>
</organism>
<reference evidence="2" key="1">
    <citation type="journal article" date="2013" name="J. Plant Res.">
        <title>Effect of fungi and light on seed germination of three Opuntia species from semiarid lands of central Mexico.</title>
        <authorList>
            <person name="Delgado-Sanchez P."/>
            <person name="Jimenez-Bremont J.F."/>
            <person name="Guerrero-Gonzalez Mde L."/>
            <person name="Flores J."/>
        </authorList>
    </citation>
    <scope>NUCLEOTIDE SEQUENCE</scope>
    <source>
        <tissue evidence="2">Cladode</tissue>
    </source>
</reference>
<dbReference type="EMBL" id="GISG01136855">
    <property type="protein sequence ID" value="MBA4644160.1"/>
    <property type="molecule type" value="Transcribed_RNA"/>
</dbReference>
<proteinExistence type="predicted"/>
<sequence length="119" mass="13336">MTSMQGLPTIQRYICMTELLLYTSSIGHYSFTHAFSANRSYVYFSTPQPQSPPPNLNFFLLLAVISINKNIPNGTDLSPNIPPRQGCLQRKEGTGGGGRGEWGFRYMEPSCNRLTNKPF</sequence>
<evidence type="ECO:0000313" key="2">
    <source>
        <dbReference type="EMBL" id="MBA4644160.1"/>
    </source>
</evidence>